<protein>
    <recommendedName>
        <fullName evidence="1">ATP-dependent DNA helicase</fullName>
        <ecNumber evidence="1">5.6.2.3</ecNumber>
    </recommendedName>
</protein>
<comment type="catalytic activity">
    <reaction evidence="1">
        <text>ATP + H2O = ADP + phosphate + H(+)</text>
        <dbReference type="Rhea" id="RHEA:13065"/>
        <dbReference type="ChEBI" id="CHEBI:15377"/>
        <dbReference type="ChEBI" id="CHEBI:15378"/>
        <dbReference type="ChEBI" id="CHEBI:30616"/>
        <dbReference type="ChEBI" id="CHEBI:43474"/>
        <dbReference type="ChEBI" id="CHEBI:456216"/>
        <dbReference type="EC" id="5.6.2.3"/>
    </reaction>
</comment>
<evidence type="ECO:0000313" key="4">
    <source>
        <dbReference type="Proteomes" id="UP000022910"/>
    </source>
</evidence>
<dbReference type="Pfam" id="PF05970">
    <property type="entry name" value="PIF1"/>
    <property type="match status" value="1"/>
</dbReference>
<name>A0A015KXP7_RHIIW</name>
<gene>
    <name evidence="3" type="ORF">RirG_070220</name>
</gene>
<dbReference type="PANTHER" id="PTHR10492:SF57">
    <property type="entry name" value="ATP-DEPENDENT DNA HELICASE"/>
    <property type="match status" value="1"/>
</dbReference>
<organism evidence="3 4">
    <name type="scientific">Rhizophagus irregularis (strain DAOM 197198w)</name>
    <name type="common">Glomus intraradices</name>
    <dbReference type="NCBI Taxonomy" id="1432141"/>
    <lineage>
        <taxon>Eukaryota</taxon>
        <taxon>Fungi</taxon>
        <taxon>Fungi incertae sedis</taxon>
        <taxon>Mucoromycota</taxon>
        <taxon>Glomeromycotina</taxon>
        <taxon>Glomeromycetes</taxon>
        <taxon>Glomerales</taxon>
        <taxon>Glomeraceae</taxon>
        <taxon>Rhizophagus</taxon>
    </lineage>
</organism>
<dbReference type="InterPro" id="IPR010285">
    <property type="entry name" value="DNA_helicase_pif1-like_DEAD"/>
</dbReference>
<keyword evidence="1" id="KW-0547">Nucleotide-binding</keyword>
<keyword evidence="1" id="KW-0347">Helicase</keyword>
<dbReference type="AlphaFoldDB" id="A0A015KXP7"/>
<dbReference type="Proteomes" id="UP000022910">
    <property type="component" value="Unassembled WGS sequence"/>
</dbReference>
<dbReference type="SUPFAM" id="SSF52540">
    <property type="entry name" value="P-loop containing nucleoside triphosphate hydrolases"/>
    <property type="match status" value="1"/>
</dbReference>
<reference evidence="3 4" key="1">
    <citation type="submission" date="2014-02" db="EMBL/GenBank/DDBJ databases">
        <title>Single nucleus genome sequencing reveals high similarity among nuclei of an endomycorrhizal fungus.</title>
        <authorList>
            <person name="Lin K."/>
            <person name="Geurts R."/>
            <person name="Zhang Z."/>
            <person name="Limpens E."/>
            <person name="Saunders D.G."/>
            <person name="Mu D."/>
            <person name="Pang E."/>
            <person name="Cao H."/>
            <person name="Cha H."/>
            <person name="Lin T."/>
            <person name="Zhou Q."/>
            <person name="Shang Y."/>
            <person name="Li Y."/>
            <person name="Ivanov S."/>
            <person name="Sharma T."/>
            <person name="Velzen R.V."/>
            <person name="Ruijter N.D."/>
            <person name="Aanen D.K."/>
            <person name="Win J."/>
            <person name="Kamoun S."/>
            <person name="Bisseling T."/>
            <person name="Huang S."/>
        </authorList>
    </citation>
    <scope>NUCLEOTIDE SEQUENCE [LARGE SCALE GENOMIC DNA]</scope>
    <source>
        <strain evidence="4">DAOM197198w</strain>
    </source>
</reference>
<dbReference type="GO" id="GO:0005524">
    <property type="term" value="F:ATP binding"/>
    <property type="evidence" value="ECO:0007669"/>
    <property type="project" value="UniProtKB-KW"/>
</dbReference>
<dbReference type="GO" id="GO:0043139">
    <property type="term" value="F:5'-3' DNA helicase activity"/>
    <property type="evidence" value="ECO:0007669"/>
    <property type="project" value="UniProtKB-EC"/>
</dbReference>
<keyword evidence="1" id="KW-0233">DNA recombination</keyword>
<dbReference type="GO" id="GO:0016887">
    <property type="term" value="F:ATP hydrolysis activity"/>
    <property type="evidence" value="ECO:0007669"/>
    <property type="project" value="RHEA"/>
</dbReference>
<dbReference type="EC" id="5.6.2.3" evidence="1"/>
<dbReference type="GO" id="GO:0006281">
    <property type="term" value="P:DNA repair"/>
    <property type="evidence" value="ECO:0007669"/>
    <property type="project" value="UniProtKB-KW"/>
</dbReference>
<accession>A0A015KXP7</accession>
<dbReference type="STRING" id="1432141.A0A015KXP7"/>
<feature type="domain" description="DNA helicase Pif1-like DEAD-box helicase" evidence="2">
    <location>
        <begin position="409"/>
        <end position="447"/>
    </location>
</feature>
<evidence type="ECO:0000256" key="1">
    <source>
        <dbReference type="RuleBase" id="RU363044"/>
    </source>
</evidence>
<keyword evidence="4" id="KW-1185">Reference proteome</keyword>
<sequence length="447" mass="52164">MHGPCGILNLNAPCMKDGKCSKRYPRNFQENTIENEDGYPIYRRRNDNQTIEVNKIKLDNRWVVPYNPYLTTKYNCHINVEICSSITAIKYLFKYVYKGHDRATVEIVNDEINLYLDARYISASEASWRIFHYRLHNEKPDVIQLCVHLPGQHMVLFQDDERLEDIIRRSTIEKSTLTAWFDANTKYPNAKQTTYADFPIQWVYNNQTKIWKPRQRGDSIGRMNFVHPAAGEQYYLRMLLNIICGATSFENLRTVNGIIYSSFKEACIALGLLQNDEEWDQCLKEAEQIQTGIQLRKLFAILLLFCEVTRPEVLWETHISTLSDDILFQVRQNTGNMTLELTDDIRNRALYHLQSILSKYGRNLSEFPNMPIPTISPNNEQNTNRLIRDEQQYEIEELAKSTEDNFFRLNIDQQAAFKKIITAVENNTSDIFFVDGPGGTGKTFLYK</sequence>
<comment type="similarity">
    <text evidence="1">Belongs to the helicase family.</text>
</comment>
<proteinExistence type="inferred from homology"/>
<keyword evidence="1" id="KW-0067">ATP-binding</keyword>
<dbReference type="InterPro" id="IPR027417">
    <property type="entry name" value="P-loop_NTPase"/>
</dbReference>
<dbReference type="PANTHER" id="PTHR10492">
    <property type="match status" value="1"/>
</dbReference>
<dbReference type="OMA" id="VCFNEID"/>
<evidence type="ECO:0000313" key="3">
    <source>
        <dbReference type="EMBL" id="EXX72339.1"/>
    </source>
</evidence>
<dbReference type="Gene3D" id="3.40.50.300">
    <property type="entry name" value="P-loop containing nucleotide triphosphate hydrolases"/>
    <property type="match status" value="1"/>
</dbReference>
<dbReference type="GO" id="GO:0000723">
    <property type="term" value="P:telomere maintenance"/>
    <property type="evidence" value="ECO:0007669"/>
    <property type="project" value="InterPro"/>
</dbReference>
<dbReference type="EMBL" id="JEMT01015544">
    <property type="protein sequence ID" value="EXX72339.1"/>
    <property type="molecule type" value="Genomic_DNA"/>
</dbReference>
<dbReference type="HOGENOM" id="CLU_001324_3_0_1"/>
<keyword evidence="1" id="KW-0234">DNA repair</keyword>
<dbReference type="GO" id="GO:0006310">
    <property type="term" value="P:DNA recombination"/>
    <property type="evidence" value="ECO:0007669"/>
    <property type="project" value="UniProtKB-KW"/>
</dbReference>
<keyword evidence="1" id="KW-0378">Hydrolase</keyword>
<comment type="cofactor">
    <cofactor evidence="1">
        <name>Mg(2+)</name>
        <dbReference type="ChEBI" id="CHEBI:18420"/>
    </cofactor>
</comment>
<comment type="caution">
    <text evidence="3">The sequence shown here is derived from an EMBL/GenBank/DDBJ whole genome shotgun (WGS) entry which is preliminary data.</text>
</comment>
<dbReference type="OrthoDB" id="2437471at2759"/>
<evidence type="ECO:0000259" key="2">
    <source>
        <dbReference type="Pfam" id="PF05970"/>
    </source>
</evidence>
<keyword evidence="1" id="KW-0227">DNA damage</keyword>